<dbReference type="SUPFAM" id="SSF48264">
    <property type="entry name" value="Cytochrome P450"/>
    <property type="match status" value="1"/>
</dbReference>
<evidence type="ECO:0000256" key="6">
    <source>
        <dbReference type="ARBA" id="ARBA00023033"/>
    </source>
</evidence>
<dbReference type="GO" id="GO:0036199">
    <property type="term" value="F:cholest-4-en-3-one 26-monooxygenase activity"/>
    <property type="evidence" value="ECO:0007669"/>
    <property type="project" value="TreeGrafter"/>
</dbReference>
<dbReference type="Gene3D" id="1.10.630.10">
    <property type="entry name" value="Cytochrome P450"/>
    <property type="match status" value="1"/>
</dbReference>
<comment type="similarity">
    <text evidence="1">Belongs to the cytochrome P450 family.</text>
</comment>
<dbReference type="InterPro" id="IPR002397">
    <property type="entry name" value="Cyt_P450_B"/>
</dbReference>
<evidence type="ECO:0000256" key="4">
    <source>
        <dbReference type="ARBA" id="ARBA00023002"/>
    </source>
</evidence>
<protein>
    <submittedName>
        <fullName evidence="7">Putative cytochrome P450</fullName>
    </submittedName>
</protein>
<dbReference type="Proteomes" id="UP000008366">
    <property type="component" value="Unassembled WGS sequence"/>
</dbReference>
<gene>
    <name evidence="7" type="ORF">KILIM_049_00340</name>
</gene>
<dbReference type="AlphaFoldDB" id="K6WSN0"/>
<keyword evidence="6" id="KW-0503">Monooxygenase</keyword>
<accession>K6WSN0</accession>
<sequence length="433" mass="47107">MSPLQQLHGKARDTIRGGLLAAMSRRGDVTGVLLDPRMAIDPYPAYDWLRERGPLVPSNLGPMTTTHELVNALLRHPAVVSANARREELMLASMPPGMRWLFRGPDRTGVVDPLGAESMIGMDGPEHARLRTLVSSVFTPARVERLRPRLEEIAEELLDAAGGQGDVDVMHVLAGPLPVRAICEVLGVPPSDAERFRRWGRAGAVDLDSMAPAHEQHAATQALVELEAYFDRLISEREHTGGDDILSALIEAESEGGRLNRRELITMAVLLLFAGFETTVNLIGNGTAALLAHPEQAQDLRADPSLVPGAVEEMLRYDTPVQVVARIATRELRLGGAQVPAGEMISLLLGAANRDPAVFDDPHRFDIHRPNARRHLSFAAGPHHCLGASLARLEAQVAFAALLRRGVPRPAGEAVRRRTYILRGFERLPVALG</sequence>
<evidence type="ECO:0000256" key="5">
    <source>
        <dbReference type="ARBA" id="ARBA00023004"/>
    </source>
</evidence>
<reference evidence="7 8" key="1">
    <citation type="submission" date="2012-08" db="EMBL/GenBank/DDBJ databases">
        <title>Whole genome shotgun sequence of Kineosphaera limosa NBRC 100340.</title>
        <authorList>
            <person name="Yoshida I."/>
            <person name="Isaki S."/>
            <person name="Hosoyama A."/>
            <person name="Tsuchikane K."/>
            <person name="Katsumata H."/>
            <person name="Ando Y."/>
            <person name="Ohji S."/>
            <person name="Hamada M."/>
            <person name="Tamura T."/>
            <person name="Yamazoe A."/>
            <person name="Yamazaki S."/>
            <person name="Fujita N."/>
        </authorList>
    </citation>
    <scope>NUCLEOTIDE SEQUENCE [LARGE SCALE GENOMIC DNA]</scope>
    <source>
        <strain evidence="7 8">NBRC 100340</strain>
    </source>
</reference>
<proteinExistence type="inferred from homology"/>
<dbReference type="GO" id="GO:0006707">
    <property type="term" value="P:cholesterol catabolic process"/>
    <property type="evidence" value="ECO:0007669"/>
    <property type="project" value="TreeGrafter"/>
</dbReference>
<evidence type="ECO:0000256" key="1">
    <source>
        <dbReference type="ARBA" id="ARBA00010617"/>
    </source>
</evidence>
<dbReference type="FunFam" id="1.10.630.10:FF:000018">
    <property type="entry name" value="Cytochrome P450 monooxygenase"/>
    <property type="match status" value="1"/>
</dbReference>
<keyword evidence="4" id="KW-0560">Oxidoreductase</keyword>
<dbReference type="RefSeq" id="WP_006593348.1">
    <property type="nucleotide sequence ID" value="NZ_BAHD01000049.1"/>
</dbReference>
<evidence type="ECO:0000313" key="8">
    <source>
        <dbReference type="Proteomes" id="UP000008366"/>
    </source>
</evidence>
<evidence type="ECO:0000256" key="2">
    <source>
        <dbReference type="ARBA" id="ARBA00022617"/>
    </source>
</evidence>
<dbReference type="PANTHER" id="PTHR46696">
    <property type="entry name" value="P450, PUTATIVE (EUROFUNG)-RELATED"/>
    <property type="match status" value="1"/>
</dbReference>
<dbReference type="STRING" id="1184609.KILIM_049_00340"/>
<dbReference type="PRINTS" id="PR00359">
    <property type="entry name" value="BP450"/>
</dbReference>
<dbReference type="EMBL" id="BAHD01000049">
    <property type="protein sequence ID" value="GAB96816.1"/>
    <property type="molecule type" value="Genomic_DNA"/>
</dbReference>
<evidence type="ECO:0000313" key="7">
    <source>
        <dbReference type="EMBL" id="GAB96816.1"/>
    </source>
</evidence>
<keyword evidence="8" id="KW-1185">Reference proteome</keyword>
<dbReference type="OrthoDB" id="54272at2"/>
<comment type="caution">
    <text evidence="7">The sequence shown here is derived from an EMBL/GenBank/DDBJ whole genome shotgun (WGS) entry which is preliminary data.</text>
</comment>
<dbReference type="Pfam" id="PF00067">
    <property type="entry name" value="p450"/>
    <property type="match status" value="1"/>
</dbReference>
<keyword evidence="5" id="KW-0408">Iron</keyword>
<keyword evidence="3" id="KW-0479">Metal-binding</keyword>
<dbReference type="GO" id="GO:0005506">
    <property type="term" value="F:iron ion binding"/>
    <property type="evidence" value="ECO:0007669"/>
    <property type="project" value="InterPro"/>
</dbReference>
<dbReference type="eggNOG" id="COG2124">
    <property type="taxonomic scope" value="Bacteria"/>
</dbReference>
<keyword evidence="2" id="KW-0349">Heme</keyword>
<evidence type="ECO:0000256" key="3">
    <source>
        <dbReference type="ARBA" id="ARBA00022723"/>
    </source>
</evidence>
<dbReference type="PANTHER" id="PTHR46696:SF4">
    <property type="entry name" value="BIOTIN BIOSYNTHESIS CYTOCHROME P450"/>
    <property type="match status" value="1"/>
</dbReference>
<dbReference type="GO" id="GO:0020037">
    <property type="term" value="F:heme binding"/>
    <property type="evidence" value="ECO:0007669"/>
    <property type="project" value="InterPro"/>
</dbReference>
<organism evidence="7 8">
    <name type="scientific">Kineosphaera limosa NBRC 100340</name>
    <dbReference type="NCBI Taxonomy" id="1184609"/>
    <lineage>
        <taxon>Bacteria</taxon>
        <taxon>Bacillati</taxon>
        <taxon>Actinomycetota</taxon>
        <taxon>Actinomycetes</taxon>
        <taxon>Micrococcales</taxon>
        <taxon>Dermatophilaceae</taxon>
        <taxon>Kineosphaera</taxon>
    </lineage>
</organism>
<dbReference type="InterPro" id="IPR036396">
    <property type="entry name" value="Cyt_P450_sf"/>
</dbReference>
<dbReference type="CDD" id="cd20625">
    <property type="entry name" value="CYP164-like"/>
    <property type="match status" value="1"/>
</dbReference>
<dbReference type="InterPro" id="IPR001128">
    <property type="entry name" value="Cyt_P450"/>
</dbReference>
<dbReference type="GO" id="GO:0008395">
    <property type="term" value="F:steroid hydroxylase activity"/>
    <property type="evidence" value="ECO:0007669"/>
    <property type="project" value="TreeGrafter"/>
</dbReference>
<name>K6WSN0_9MICO</name>